<dbReference type="EMBL" id="JAACJS010000012">
    <property type="protein sequence ID" value="NCI49915.1"/>
    <property type="molecule type" value="Genomic_DNA"/>
</dbReference>
<dbReference type="PANTHER" id="PTHR34039:SF1">
    <property type="entry name" value="UPF0102 PROTEIN YRAN"/>
    <property type="match status" value="1"/>
</dbReference>
<dbReference type="InterPro" id="IPR003509">
    <property type="entry name" value="UPF0102_YraN-like"/>
</dbReference>
<reference evidence="3 4" key="1">
    <citation type="submission" date="2020-01" db="EMBL/GenBank/DDBJ databases">
        <title>Genome analysis.</title>
        <authorList>
            <person name="Wu S."/>
            <person name="Wang G."/>
        </authorList>
    </citation>
    <scope>NUCLEOTIDE SEQUENCE [LARGE SCALE GENOMIC DNA]</scope>
    <source>
        <strain evidence="3 4">SYL130</strain>
    </source>
</reference>
<comment type="caution">
    <text evidence="3">The sequence shown here is derived from an EMBL/GenBank/DDBJ whole genome shotgun (WGS) entry which is preliminary data.</text>
</comment>
<dbReference type="NCBIfam" id="NF009154">
    <property type="entry name" value="PRK12497.3-3"/>
    <property type="match status" value="1"/>
</dbReference>
<dbReference type="Pfam" id="PF02021">
    <property type="entry name" value="UPF0102"/>
    <property type="match status" value="1"/>
</dbReference>
<sequence>MESNQTKGNAGEDLAAAHLEKLGYTILERNWRFRHWEVDIICSKGKFLHFIEVKTRHSRRYGRPEESITSAKMSNLKNIAEEYQYQNQHWEYVQFDVLAITVVNDEVKEVFMIEDVYF</sequence>
<keyword evidence="4" id="KW-1185">Reference proteome</keyword>
<gene>
    <name evidence="3" type="ORF">GWC95_08280</name>
</gene>
<protein>
    <recommendedName>
        <fullName evidence="2">UPF0102 protein GWC95_08280</fullName>
    </recommendedName>
</protein>
<evidence type="ECO:0000313" key="3">
    <source>
        <dbReference type="EMBL" id="NCI49915.1"/>
    </source>
</evidence>
<dbReference type="HAMAP" id="MF_00048">
    <property type="entry name" value="UPF0102"/>
    <property type="match status" value="1"/>
</dbReference>
<dbReference type="PANTHER" id="PTHR34039">
    <property type="entry name" value="UPF0102 PROTEIN YRAN"/>
    <property type="match status" value="1"/>
</dbReference>
<name>A0ABW9ZS46_9BACT</name>
<dbReference type="InterPro" id="IPR011856">
    <property type="entry name" value="tRNA_endonuc-like_dom_sf"/>
</dbReference>
<evidence type="ECO:0000256" key="1">
    <source>
        <dbReference type="ARBA" id="ARBA00006738"/>
    </source>
</evidence>
<dbReference type="RefSeq" id="WP_161818239.1">
    <property type="nucleotide sequence ID" value="NZ_JAACJS010000012.1"/>
</dbReference>
<dbReference type="CDD" id="cd20736">
    <property type="entry name" value="PoNe_Nuclease"/>
    <property type="match status" value="1"/>
</dbReference>
<evidence type="ECO:0000256" key="2">
    <source>
        <dbReference type="HAMAP-Rule" id="MF_00048"/>
    </source>
</evidence>
<evidence type="ECO:0000313" key="4">
    <source>
        <dbReference type="Proteomes" id="UP000753802"/>
    </source>
</evidence>
<comment type="similarity">
    <text evidence="1 2">Belongs to the UPF0102 family.</text>
</comment>
<dbReference type="Proteomes" id="UP000753802">
    <property type="component" value="Unassembled WGS sequence"/>
</dbReference>
<organism evidence="3 4">
    <name type="scientific">Sediminibacterium roseum</name>
    <dbReference type="NCBI Taxonomy" id="1978412"/>
    <lineage>
        <taxon>Bacteria</taxon>
        <taxon>Pseudomonadati</taxon>
        <taxon>Bacteroidota</taxon>
        <taxon>Chitinophagia</taxon>
        <taxon>Chitinophagales</taxon>
        <taxon>Chitinophagaceae</taxon>
        <taxon>Sediminibacterium</taxon>
    </lineage>
</organism>
<accession>A0ABW9ZS46</accession>
<proteinExistence type="inferred from homology"/>
<dbReference type="Gene3D" id="3.40.1350.10">
    <property type="match status" value="1"/>
</dbReference>
<dbReference type="InterPro" id="IPR011335">
    <property type="entry name" value="Restrct_endonuc-II-like"/>
</dbReference>
<dbReference type="SUPFAM" id="SSF52980">
    <property type="entry name" value="Restriction endonuclease-like"/>
    <property type="match status" value="1"/>
</dbReference>